<evidence type="ECO:0000256" key="3">
    <source>
        <dbReference type="ARBA" id="ARBA00020059"/>
    </source>
</evidence>
<dbReference type="PANTHER" id="PTHR43004:SF19">
    <property type="entry name" value="BINDING MONOOXYGENASE, PUTATIVE (JCVI)-RELATED"/>
    <property type="match status" value="1"/>
</dbReference>
<comment type="cofactor">
    <cofactor evidence="1">
        <name>FAD</name>
        <dbReference type="ChEBI" id="CHEBI:57692"/>
    </cofactor>
</comment>
<keyword evidence="8" id="KW-0503">Monooxygenase</keyword>
<evidence type="ECO:0000256" key="1">
    <source>
        <dbReference type="ARBA" id="ARBA00001974"/>
    </source>
</evidence>
<dbReference type="Gene3D" id="3.50.50.60">
    <property type="entry name" value="FAD/NAD(P)-binding domain"/>
    <property type="match status" value="1"/>
</dbReference>
<comment type="caution">
    <text evidence="8">The sequence shown here is derived from an EMBL/GenBank/DDBJ whole genome shotgun (WGS) entry which is preliminary data.</text>
</comment>
<evidence type="ECO:0000256" key="5">
    <source>
        <dbReference type="ARBA" id="ARBA00022827"/>
    </source>
</evidence>
<evidence type="ECO:0000256" key="2">
    <source>
        <dbReference type="ARBA" id="ARBA00007801"/>
    </source>
</evidence>
<evidence type="ECO:0000256" key="6">
    <source>
        <dbReference type="ARBA" id="ARBA00024806"/>
    </source>
</evidence>
<dbReference type="EMBL" id="LKEJ01000079">
    <property type="protein sequence ID" value="KTB69621.1"/>
    <property type="molecule type" value="Genomic_DNA"/>
</dbReference>
<dbReference type="NCBIfam" id="NF004832">
    <property type="entry name" value="PRK06184.1"/>
    <property type="match status" value="1"/>
</dbReference>
<dbReference type="SUPFAM" id="SSF51905">
    <property type="entry name" value="FAD/NAD(P)-binding domain"/>
    <property type="match status" value="1"/>
</dbReference>
<evidence type="ECO:0000313" key="9">
    <source>
        <dbReference type="Proteomes" id="UP000053048"/>
    </source>
</evidence>
<organism evidence="8 9">
    <name type="scientific">Pseudomonas viridiflava ICMP 13104</name>
    <dbReference type="NCBI Taxonomy" id="1198305"/>
    <lineage>
        <taxon>Bacteria</taxon>
        <taxon>Pseudomonadati</taxon>
        <taxon>Pseudomonadota</taxon>
        <taxon>Gammaproteobacteria</taxon>
        <taxon>Pseudomonadales</taxon>
        <taxon>Pseudomonadaceae</taxon>
        <taxon>Pseudomonas</taxon>
    </lineage>
</organism>
<proteinExistence type="inferred from homology"/>
<keyword evidence="9" id="KW-1185">Reference proteome</keyword>
<dbReference type="Pfam" id="PF01494">
    <property type="entry name" value="FAD_binding_3"/>
    <property type="match status" value="1"/>
</dbReference>
<dbReference type="Gene3D" id="3.30.70.2450">
    <property type="match status" value="1"/>
</dbReference>
<dbReference type="SUPFAM" id="SSF52833">
    <property type="entry name" value="Thioredoxin-like"/>
    <property type="match status" value="1"/>
</dbReference>
<sequence>MNTHTHQPIEQDVCDVLIIGSGPTGLTLACDLARRGIKVRIIEKAAVPFNGSRGKGIQPRTIEVFDNLGVAQPLLRVGQLYPPMKFHVSFLKIKWNMMKYQKQTADIPYPNVWLVPQWRTEQVLRDRLAELGTQVEWATEALQIRQDAEGVSVQVACQGETRIVHARYLVGADGGKSFVRKQLGVNFTGSTSQEGRMIVGDLQVDGLSRDAWHVWPTRRGGMIGLCPLPHSNLFQLMMRLDADEPVPQLSEHVIQTRWLAATGSRKIHLHSPTWLSVFRPNVRLAERYRVERVFLAGDAAHVHTPAGAQGLNTGVQDAWNLGWKLAAVLGGAPETLLDTYEEERRPVAAAVLELSSELFNNTTGTGLPTFRRGDKERQLLLNYRASSLSVNCADNVDGKVQAGDRAPDATCSQQHGGRTRLFDVFRGGHFTLLAFGTQAIAELETFGSPDERFLQAFALRPEHVSNDRNGLVDEAGQACDAYGVSHQENIIFLIRPDGYVGLTATDDFVPAIQRYLAIRPDGYVGLTATDDFVPAIQRYLATLSGTPGSLSGNDADMQATRAVAH</sequence>
<dbReference type="PANTHER" id="PTHR43004">
    <property type="entry name" value="TRK SYSTEM POTASSIUM UPTAKE PROTEIN"/>
    <property type="match status" value="1"/>
</dbReference>
<keyword evidence="5" id="KW-0274">FAD</keyword>
<comment type="function">
    <text evidence="6">Serves to protect the cell against DNA damage by alkyl hydroperoxides. It can use either NADH or NADPH as electron donor for direct reduction of redox dyes or of alkyl hydroperoxides when combined with the AhpC protein.</text>
</comment>
<dbReference type="PRINTS" id="PR00420">
    <property type="entry name" value="RNGMNOXGNASE"/>
</dbReference>
<dbReference type="InterPro" id="IPR036188">
    <property type="entry name" value="FAD/NAD-bd_sf"/>
</dbReference>
<evidence type="ECO:0000259" key="7">
    <source>
        <dbReference type="Pfam" id="PF01494"/>
    </source>
</evidence>
<protein>
    <recommendedName>
        <fullName evidence="3">Alkyl hydroperoxide reductase subunit F</fullName>
    </recommendedName>
</protein>
<dbReference type="Gene3D" id="3.40.30.120">
    <property type="match status" value="1"/>
</dbReference>
<evidence type="ECO:0000256" key="4">
    <source>
        <dbReference type="ARBA" id="ARBA00022630"/>
    </source>
</evidence>
<keyword evidence="4" id="KW-0285">Flavoprotein</keyword>
<feature type="domain" description="FAD-binding" evidence="7">
    <location>
        <begin position="14"/>
        <end position="353"/>
    </location>
</feature>
<reference evidence="8 9" key="1">
    <citation type="submission" date="2015-09" db="EMBL/GenBank/DDBJ databases">
        <title>Genome sequence of ICMP 13104.</title>
        <authorList>
            <person name="Visnovsky S."/>
            <person name="Lu A."/>
            <person name="Panda P."/>
            <person name="Pitman A."/>
        </authorList>
    </citation>
    <scope>NUCLEOTIDE SEQUENCE [LARGE SCALE GENOMIC DNA]</scope>
    <source>
        <strain evidence="8 9">ICMP 13104</strain>
    </source>
</reference>
<dbReference type="InterPro" id="IPR036249">
    <property type="entry name" value="Thioredoxin-like_sf"/>
</dbReference>
<name>A0A0W0I936_PSEVI</name>
<dbReference type="InterPro" id="IPR002938">
    <property type="entry name" value="FAD-bd"/>
</dbReference>
<evidence type="ECO:0000313" key="8">
    <source>
        <dbReference type="EMBL" id="KTB69621.1"/>
    </source>
</evidence>
<dbReference type="Proteomes" id="UP000053048">
    <property type="component" value="Unassembled WGS sequence"/>
</dbReference>
<dbReference type="InterPro" id="IPR050641">
    <property type="entry name" value="RIFMO-like"/>
</dbReference>
<dbReference type="AlphaFoldDB" id="A0A0W0I936"/>
<accession>A0A0W0I936</accession>
<dbReference type="GO" id="GO:0071949">
    <property type="term" value="F:FAD binding"/>
    <property type="evidence" value="ECO:0007669"/>
    <property type="project" value="InterPro"/>
</dbReference>
<gene>
    <name evidence="8" type="ORF">AO067_13430</name>
</gene>
<dbReference type="GO" id="GO:0016709">
    <property type="term" value="F:oxidoreductase activity, acting on paired donors, with incorporation or reduction of molecular oxygen, NAD(P)H as one donor, and incorporation of one atom of oxygen"/>
    <property type="evidence" value="ECO:0007669"/>
    <property type="project" value="UniProtKB-ARBA"/>
</dbReference>
<comment type="similarity">
    <text evidence="2">Belongs to the PheA/TfdB FAD monooxygenase family.</text>
</comment>
<keyword evidence="8" id="KW-0560">Oxidoreductase</keyword>